<feature type="transmembrane region" description="Helical" evidence="10">
    <location>
        <begin position="473"/>
        <end position="493"/>
    </location>
</feature>
<evidence type="ECO:0000313" key="14">
    <source>
        <dbReference type="Proteomes" id="UP000515151"/>
    </source>
</evidence>
<evidence type="ECO:0000256" key="10">
    <source>
        <dbReference type="SAM" id="Phobius"/>
    </source>
</evidence>
<feature type="transmembrane region" description="Helical" evidence="10">
    <location>
        <begin position="95"/>
        <end position="115"/>
    </location>
</feature>
<evidence type="ECO:0000256" key="3">
    <source>
        <dbReference type="ARBA" id="ARBA00022679"/>
    </source>
</evidence>
<reference evidence="14" key="3">
    <citation type="journal article" date="2020" name="Plant Biotechnol. J.">
        <title>The pomegranate (Punica granatum L.) draft genome dissects genetic divergence between soft- and hard-seeded cultivars.</title>
        <authorList>
            <person name="Luo X."/>
            <person name="Li H."/>
            <person name="Wu Z."/>
            <person name="Yao W."/>
            <person name="Zhao P."/>
            <person name="Cao D."/>
            <person name="Yu H."/>
            <person name="Li K."/>
            <person name="Poudel K."/>
            <person name="Zhao D."/>
            <person name="Zhang F."/>
            <person name="Xia X."/>
            <person name="Chen L."/>
            <person name="Wang Q."/>
            <person name="Jing D."/>
            <person name="Cao S."/>
        </authorList>
    </citation>
    <scope>NUCLEOTIDE SEQUENCE [LARGE SCALE GENOMIC DNA]</scope>
</reference>
<dbReference type="GO" id="GO:0099402">
    <property type="term" value="P:plant organ development"/>
    <property type="evidence" value="ECO:0007669"/>
    <property type="project" value="UniProtKB-ARBA"/>
</dbReference>
<evidence type="ECO:0000313" key="12">
    <source>
        <dbReference type="EMBL" id="OWM71572.1"/>
    </source>
</evidence>
<organism evidence="12 13">
    <name type="scientific">Punica granatum</name>
    <name type="common">Pomegranate</name>
    <dbReference type="NCBI Taxonomy" id="22663"/>
    <lineage>
        <taxon>Eukaryota</taxon>
        <taxon>Viridiplantae</taxon>
        <taxon>Streptophyta</taxon>
        <taxon>Embryophyta</taxon>
        <taxon>Tracheophyta</taxon>
        <taxon>Spermatophyta</taxon>
        <taxon>Magnoliopsida</taxon>
        <taxon>eudicotyledons</taxon>
        <taxon>Gunneridae</taxon>
        <taxon>Pentapetalae</taxon>
        <taxon>rosids</taxon>
        <taxon>malvids</taxon>
        <taxon>Myrtales</taxon>
        <taxon>Lythraceae</taxon>
        <taxon>Punica</taxon>
    </lineage>
</organism>
<reference evidence="12" key="2">
    <citation type="submission" date="2017-06" db="EMBL/GenBank/DDBJ databases">
        <title>The pomegranate genome and the genomics of punicalagin biosynthesis.</title>
        <authorList>
            <person name="Xu C."/>
        </authorList>
    </citation>
    <scope>NUCLEOTIDE SEQUENCE [LARGE SCALE GENOMIC DNA]</scope>
    <source>
        <tissue evidence="12">Fresh leaf</tissue>
    </source>
</reference>
<keyword evidence="5 10" id="KW-1133">Transmembrane helix</keyword>
<protein>
    <submittedName>
        <fullName evidence="15">Xyloglucan glycosyltransferase 4</fullName>
    </submittedName>
</protein>
<dbReference type="Gene3D" id="3.90.550.10">
    <property type="entry name" value="Spore Coat Polysaccharide Biosynthesis Protein SpsA, Chain A"/>
    <property type="match status" value="1"/>
</dbReference>
<evidence type="ECO:0000259" key="11">
    <source>
        <dbReference type="Pfam" id="PF13632"/>
    </source>
</evidence>
<keyword evidence="2" id="KW-0328">Glycosyltransferase</keyword>
<evidence type="ECO:0000256" key="8">
    <source>
        <dbReference type="ARBA" id="ARBA00023316"/>
    </source>
</evidence>
<feature type="transmembrane region" description="Helical" evidence="10">
    <location>
        <begin position="159"/>
        <end position="179"/>
    </location>
</feature>
<comment type="similarity">
    <text evidence="9">Belongs to the glycosyltransferase 2 family. Plant cellulose synthase-like C subfamily.</text>
</comment>
<keyword evidence="6" id="KW-0333">Golgi apparatus</keyword>
<dbReference type="Proteomes" id="UP000197138">
    <property type="component" value="Unassembled WGS sequence"/>
</dbReference>
<evidence type="ECO:0000256" key="6">
    <source>
        <dbReference type="ARBA" id="ARBA00023034"/>
    </source>
</evidence>
<dbReference type="GO" id="GO:0048868">
    <property type="term" value="P:pollen tube development"/>
    <property type="evidence" value="ECO:0007669"/>
    <property type="project" value="UniProtKB-ARBA"/>
</dbReference>
<evidence type="ECO:0000256" key="7">
    <source>
        <dbReference type="ARBA" id="ARBA00023136"/>
    </source>
</evidence>
<dbReference type="GO" id="GO:0000139">
    <property type="term" value="C:Golgi membrane"/>
    <property type="evidence" value="ECO:0007669"/>
    <property type="project" value="UniProtKB-SubCell"/>
</dbReference>
<name>A0A218WHU5_PUNGR</name>
<reference evidence="13" key="1">
    <citation type="journal article" date="2017" name="Plant J.">
        <title>The pomegranate (Punica granatum L.) genome and the genomics of punicalagin biosynthesis.</title>
        <authorList>
            <person name="Qin G."/>
            <person name="Xu C."/>
            <person name="Ming R."/>
            <person name="Tang H."/>
            <person name="Guyot R."/>
            <person name="Kramer E.M."/>
            <person name="Hu Y."/>
            <person name="Yi X."/>
            <person name="Qi Y."/>
            <person name="Xu X."/>
            <person name="Gao Z."/>
            <person name="Pan H."/>
            <person name="Jian J."/>
            <person name="Tian Y."/>
            <person name="Yue Z."/>
            <person name="Xu Y."/>
        </authorList>
    </citation>
    <scope>NUCLEOTIDE SEQUENCE [LARGE SCALE GENOMIC DNA]</scope>
    <source>
        <strain evidence="13">cv. Dabenzi</strain>
    </source>
</reference>
<evidence type="ECO:0000256" key="9">
    <source>
        <dbReference type="ARBA" id="ARBA00061151"/>
    </source>
</evidence>
<dbReference type="GO" id="GO:0016757">
    <property type="term" value="F:glycosyltransferase activity"/>
    <property type="evidence" value="ECO:0007669"/>
    <property type="project" value="UniProtKB-KW"/>
</dbReference>
<evidence type="ECO:0000313" key="13">
    <source>
        <dbReference type="Proteomes" id="UP000197138"/>
    </source>
</evidence>
<dbReference type="SUPFAM" id="SSF53448">
    <property type="entry name" value="Nucleotide-diphospho-sugar transferases"/>
    <property type="match status" value="1"/>
</dbReference>
<evidence type="ECO:0000256" key="5">
    <source>
        <dbReference type="ARBA" id="ARBA00022989"/>
    </source>
</evidence>
<evidence type="ECO:0000256" key="2">
    <source>
        <dbReference type="ARBA" id="ARBA00022676"/>
    </source>
</evidence>
<feature type="domain" description="Glycosyltransferase 2-like" evidence="11">
    <location>
        <begin position="297"/>
        <end position="505"/>
    </location>
</feature>
<dbReference type="GO" id="GO:0071555">
    <property type="term" value="P:cell wall organization"/>
    <property type="evidence" value="ECO:0007669"/>
    <property type="project" value="UniProtKB-KW"/>
</dbReference>
<dbReference type="AlphaFoldDB" id="A0A218WHU5"/>
<keyword evidence="3" id="KW-0808">Transferase</keyword>
<keyword evidence="4 10" id="KW-0812">Transmembrane</keyword>
<dbReference type="InterPro" id="IPR029044">
    <property type="entry name" value="Nucleotide-diphossugar_trans"/>
</dbReference>
<dbReference type="EMBL" id="MTKT01004399">
    <property type="protein sequence ID" value="OWM71572.1"/>
    <property type="molecule type" value="Genomic_DNA"/>
</dbReference>
<evidence type="ECO:0000313" key="15">
    <source>
        <dbReference type="RefSeq" id="XP_031378318.1"/>
    </source>
</evidence>
<dbReference type="Proteomes" id="UP000515151">
    <property type="component" value="Chromosome 2"/>
</dbReference>
<feature type="transmembrane region" description="Helical" evidence="10">
    <location>
        <begin position="620"/>
        <end position="635"/>
    </location>
</feature>
<dbReference type="InterPro" id="IPR001173">
    <property type="entry name" value="Glyco_trans_2-like"/>
</dbReference>
<proteinExistence type="inferred from homology"/>
<gene>
    <name evidence="15" type="primary">LOC116193709</name>
    <name evidence="12" type="ORF">CDL15_Pgr005759</name>
</gene>
<dbReference type="FunFam" id="3.90.550.10:FF:000007">
    <property type="entry name" value="probable xyloglucan glycosyltransferase 5"/>
    <property type="match status" value="1"/>
</dbReference>
<dbReference type="PANTHER" id="PTHR32044:SF11">
    <property type="entry name" value="XYLOGLUCAN GLYCOSYLTRANSFERASE 4"/>
    <property type="match status" value="1"/>
</dbReference>
<evidence type="ECO:0000256" key="1">
    <source>
        <dbReference type="ARBA" id="ARBA00004653"/>
    </source>
</evidence>
<dbReference type="RefSeq" id="XP_031378318.1">
    <property type="nucleotide sequence ID" value="XM_031522458.1"/>
</dbReference>
<keyword evidence="14" id="KW-1185">Reference proteome</keyword>
<dbReference type="OrthoDB" id="72851at2759"/>
<dbReference type="GeneID" id="116193709"/>
<evidence type="ECO:0000256" key="4">
    <source>
        <dbReference type="ARBA" id="ARBA00022692"/>
    </source>
</evidence>
<keyword evidence="8" id="KW-0961">Cell wall biogenesis/degradation</keyword>
<dbReference type="PANTHER" id="PTHR32044">
    <property type="entry name" value="GLUCOMANNAN 4-BETA-MANNOSYLTRANSFERASE 9"/>
    <property type="match status" value="1"/>
</dbReference>
<sequence>MTPNSVVLTIQKPNNFSLVEISGPDSTLLLEPKKAASPKQFTWLLFLRAYRALTCVSWLATASRAVLRSIRKRIAQSDLNEEEPQGRAGSKLYKFIKVFLFIAIFGLVLEVIAHFRKWNLYMIQPSEVEGLLHSSYMAWLSFRADYISPLVMRLSEFCVVLFLIQSLDRLVLCLGCFYIKYKKVKPVIADDGGLDLEDLTSFPMVLVQIPMCNEREVYAQSIAAACELDWPKDRILIQVLDDSDDGNLQQLIKEEVFSWRQMGVNIIYRHRLIRTGYKAGNLKSAMSCDYVKDYEFVAIFDADFQPNPDFLKLTVPHFKGNPDVGLVQARWSFVNKDENLLTRLQNINLCFHFEVEQQVNGVFLNFFGFNGTAGVWRIKALEESGGWLERTTVEDMDIAVRAHLNGWKFVFLNDVRVLCELPESYEAYKKQQHRWHSGPMQLFRLCLPDIITSKISAWKKANMIFLFFLLRKLILPFYSFTLFCIILPLTMFIPEAELPIWVICYVPIFMSFLNILPALKSVPFLVPYLLFENTMSVTKFNAMISGLFQLGSAYEWVVTKKTGRSSESDLLAFAEREQKASNEDKISRRHSESGLELFSKLKETDSSPAKKRNRIYRKELALAFLLLTASARSLLSAHGVHFYFLLFQGLSFLVMGLDLIGEQHN</sequence>
<comment type="subcellular location">
    <subcellularLocation>
        <location evidence="1">Golgi apparatus membrane</location>
        <topology evidence="1">Multi-pass membrane protein</topology>
    </subcellularLocation>
</comment>
<accession>A0A218WHU5</accession>
<reference evidence="15" key="4">
    <citation type="submission" date="2025-04" db="UniProtKB">
        <authorList>
            <consortium name="RefSeq"/>
        </authorList>
    </citation>
    <scope>IDENTIFICATION</scope>
    <source>
        <tissue evidence="15">Leaf</tissue>
    </source>
</reference>
<keyword evidence="7 10" id="KW-0472">Membrane</keyword>
<dbReference type="Pfam" id="PF13632">
    <property type="entry name" value="Glyco_trans_2_3"/>
    <property type="match status" value="1"/>
</dbReference>